<dbReference type="AlphaFoldDB" id="A0A0R2FLQ5"/>
<dbReference type="Proteomes" id="UP000051751">
    <property type="component" value="Unassembled WGS sequence"/>
</dbReference>
<name>A0A0R2FLQ5_9LACO</name>
<dbReference type="PATRIC" id="fig|81857.3.peg.435"/>
<reference evidence="3 4" key="1">
    <citation type="journal article" date="2015" name="Genome Announc.">
        <title>Expanding the biotechnology potential of lactobacilli through comparative genomics of 213 strains and associated genera.</title>
        <authorList>
            <person name="Sun Z."/>
            <person name="Harris H.M."/>
            <person name="McCann A."/>
            <person name="Guo C."/>
            <person name="Argimon S."/>
            <person name="Zhang W."/>
            <person name="Yang X."/>
            <person name="Jeffery I.B."/>
            <person name="Cooney J.C."/>
            <person name="Kagawa T.F."/>
            <person name="Liu W."/>
            <person name="Song Y."/>
            <person name="Salvetti E."/>
            <person name="Wrobel A."/>
            <person name="Rasinkangas P."/>
            <person name="Parkhill J."/>
            <person name="Rea M.C."/>
            <person name="O'Sullivan O."/>
            <person name="Ritari J."/>
            <person name="Douillard F.P."/>
            <person name="Paul Ross R."/>
            <person name="Yang R."/>
            <person name="Briner A.E."/>
            <person name="Felis G.E."/>
            <person name="de Vos W.M."/>
            <person name="Barrangou R."/>
            <person name="Klaenhammer T.R."/>
            <person name="Caufield P.W."/>
            <person name="Cui Y."/>
            <person name="Zhang H."/>
            <person name="O'Toole P.W."/>
        </authorList>
    </citation>
    <scope>NUCLEOTIDE SEQUENCE [LARGE SCALE GENOMIC DNA]</scope>
    <source>
        <strain evidence="1 4">ATCC BAA-66</strain>
        <strain evidence="2 3">DSM 13344</strain>
    </source>
</reference>
<sequence length="126" mass="14986">MELKRTWRLLFYKPDFSLAQIEAFKERLQQQASFGGFPIEQFRIENDTKEVIFTSMTFDQLQAVTEPVLDEMAKFLLIQAVYPQRLAPQDYYAIIRQSDQQLGIERQLYPDQSMDVIYWHTLQLDA</sequence>
<gene>
    <name evidence="1" type="ORF">IV38_GL000430</name>
    <name evidence="2" type="ORF">IV40_GL000238</name>
</gene>
<dbReference type="RefSeq" id="WP_057768535.1">
    <property type="nucleotide sequence ID" value="NZ_JQAT01000001.1"/>
</dbReference>
<dbReference type="EMBL" id="JQAZ01000001">
    <property type="protein sequence ID" value="KRN33925.1"/>
    <property type="molecule type" value="Genomic_DNA"/>
</dbReference>
<dbReference type="EMBL" id="JQAT01000001">
    <property type="protein sequence ID" value="KRN29545.1"/>
    <property type="molecule type" value="Genomic_DNA"/>
</dbReference>
<organism evidence="1 4">
    <name type="scientific">Lactobacillus selangorensis</name>
    <dbReference type="NCBI Taxonomy" id="81857"/>
    <lineage>
        <taxon>Bacteria</taxon>
        <taxon>Bacillati</taxon>
        <taxon>Bacillota</taxon>
        <taxon>Bacilli</taxon>
        <taxon>Lactobacillales</taxon>
        <taxon>Lactobacillaceae</taxon>
        <taxon>Lactobacillus</taxon>
    </lineage>
</organism>
<evidence type="ECO:0000313" key="3">
    <source>
        <dbReference type="Proteomes" id="UP000051645"/>
    </source>
</evidence>
<comment type="caution">
    <text evidence="1">The sequence shown here is derived from an EMBL/GenBank/DDBJ whole genome shotgun (WGS) entry which is preliminary data.</text>
</comment>
<keyword evidence="3" id="KW-1185">Reference proteome</keyword>
<evidence type="ECO:0000313" key="2">
    <source>
        <dbReference type="EMBL" id="KRN33925.1"/>
    </source>
</evidence>
<protein>
    <submittedName>
        <fullName evidence="1">Uncharacterized protein</fullName>
    </submittedName>
</protein>
<dbReference type="STRING" id="81857.IV38_GL000430"/>
<proteinExistence type="predicted"/>
<evidence type="ECO:0000313" key="1">
    <source>
        <dbReference type="EMBL" id="KRN29545.1"/>
    </source>
</evidence>
<dbReference type="OrthoDB" id="2305933at2"/>
<dbReference type="Proteomes" id="UP000051645">
    <property type="component" value="Unassembled WGS sequence"/>
</dbReference>
<accession>A0A0R2FLQ5</accession>
<evidence type="ECO:0000313" key="4">
    <source>
        <dbReference type="Proteomes" id="UP000051751"/>
    </source>
</evidence>